<dbReference type="PANTHER" id="PTHR47666:SF1">
    <property type="entry name" value="PROTEIN VASCULAR ASSOCIATED DEATH 1, CHLOROPLASTIC"/>
    <property type="match status" value="1"/>
</dbReference>
<feature type="compositionally biased region" description="Low complexity" evidence="5">
    <location>
        <begin position="185"/>
        <end position="196"/>
    </location>
</feature>
<dbReference type="Pfam" id="PF02893">
    <property type="entry name" value="GRAM"/>
    <property type="match status" value="1"/>
</dbReference>
<dbReference type="InterPro" id="IPR004182">
    <property type="entry name" value="GRAM"/>
</dbReference>
<name>A0AAD5NTV8_ACENE</name>
<evidence type="ECO:0000313" key="9">
    <source>
        <dbReference type="Proteomes" id="UP001064489"/>
    </source>
</evidence>
<evidence type="ECO:0000256" key="5">
    <source>
        <dbReference type="SAM" id="MobiDB-lite"/>
    </source>
</evidence>
<evidence type="ECO:0000256" key="1">
    <source>
        <dbReference type="ARBA" id="ARBA00004167"/>
    </source>
</evidence>
<feature type="region of interest" description="Disordered" evidence="5">
    <location>
        <begin position="1"/>
        <end position="65"/>
    </location>
</feature>
<keyword evidence="9" id="KW-1185">Reference proteome</keyword>
<dbReference type="PROSITE" id="PS51778">
    <property type="entry name" value="VAST"/>
    <property type="match status" value="1"/>
</dbReference>
<evidence type="ECO:0000313" key="8">
    <source>
        <dbReference type="EMBL" id="KAI9180262.1"/>
    </source>
</evidence>
<reference evidence="8" key="2">
    <citation type="submission" date="2023-02" db="EMBL/GenBank/DDBJ databases">
        <authorList>
            <person name="Swenson N.G."/>
            <person name="Wegrzyn J.L."/>
            <person name="Mcevoy S.L."/>
        </authorList>
    </citation>
    <scope>NUCLEOTIDE SEQUENCE</scope>
    <source>
        <strain evidence="8">91603</strain>
        <tissue evidence="8">Leaf</tissue>
    </source>
</reference>
<dbReference type="InterPro" id="IPR011993">
    <property type="entry name" value="PH-like_dom_sf"/>
</dbReference>
<dbReference type="EMBL" id="JAJSOW010000101">
    <property type="protein sequence ID" value="KAI9180262.1"/>
    <property type="molecule type" value="Genomic_DNA"/>
</dbReference>
<evidence type="ECO:0000256" key="2">
    <source>
        <dbReference type="ARBA" id="ARBA00022692"/>
    </source>
</evidence>
<dbReference type="SMART" id="SM00568">
    <property type="entry name" value="GRAM"/>
    <property type="match status" value="1"/>
</dbReference>
<comment type="caution">
    <text evidence="8">The sequence shown here is derived from an EMBL/GenBank/DDBJ whole genome shotgun (WGS) entry which is preliminary data.</text>
</comment>
<feature type="transmembrane region" description="Helical" evidence="6">
    <location>
        <begin position="548"/>
        <end position="570"/>
    </location>
</feature>
<protein>
    <recommendedName>
        <fullName evidence="7">VASt domain-containing protein</fullName>
    </recommendedName>
</protein>
<keyword evidence="3 6" id="KW-1133">Transmembrane helix</keyword>
<keyword evidence="2 6" id="KW-0812">Transmembrane</keyword>
<feature type="compositionally biased region" description="Polar residues" evidence="5">
    <location>
        <begin position="41"/>
        <end position="56"/>
    </location>
</feature>
<keyword evidence="4 6" id="KW-0472">Membrane</keyword>
<proteinExistence type="predicted"/>
<dbReference type="FunFam" id="2.30.29.30:FF:000008">
    <property type="entry name" value="GRAM domain containing 1B"/>
    <property type="match status" value="1"/>
</dbReference>
<sequence length="645" mass="73056">MALVSPSTERMDLSRHMDRSPAGSVADVASEPLSSADIPISTDNASDQSNYSSPSPNRDVEVQSPASLRSEEYRQLFHLPPEEVLVQDFNCAFQESILLQGHMYLFIHYVCFYSNIFGFETKKIIPFHEITTVKRAKTAGIFPNAIEIVAGGRKYFFASFLSRDEAFKIINDGWLQLGNGSQAISEQQDSSSETSSPQNGPVIIEKANSSKHPIDELDSIKRDEDILIYSELPPSVGNDASTTISEIQENVEQDGKMVTNTETSSSSRTSLWKIENSDAPKVPEGYENCAETKFPLKVEEAFRLFFSDDAIDFIESFHRKSGDKEFRCTSWRPHDEFGHTRDKSFQHPIKIYFGAKSGSCQELQKFRVYKNSHLVFETSQEVSDVPYGDYFRVEGRWDIERVGNESEEGCILRVYVNVAFIRNTLWKKKIVNSTLEECREAFQIWINMAHDLLKQKNLERQEEGPPIASTVQEVDLLSEREVRTVEPSERLCELNGQISTLQISDPIAPNQRIETHMQGNSISSTSVGSLLRESMTKFCSFLKSQNRVSLILVVAFAVIFLMQVSIVVLLNRPQHIHVAYPPNHIGGMGGGVGERSAQSVAWLEKRMHYLKDEMLMVEARLERMWNEHAALKAQLKDLEQLSKPQ</sequence>
<feature type="compositionally biased region" description="Basic and acidic residues" evidence="5">
    <location>
        <begin position="9"/>
        <end position="19"/>
    </location>
</feature>
<evidence type="ECO:0000256" key="4">
    <source>
        <dbReference type="ARBA" id="ARBA00023136"/>
    </source>
</evidence>
<evidence type="ECO:0000256" key="3">
    <source>
        <dbReference type="ARBA" id="ARBA00022989"/>
    </source>
</evidence>
<evidence type="ECO:0000256" key="6">
    <source>
        <dbReference type="SAM" id="Phobius"/>
    </source>
</evidence>
<dbReference type="Proteomes" id="UP001064489">
    <property type="component" value="Chromosome 4"/>
</dbReference>
<dbReference type="GO" id="GO:0043069">
    <property type="term" value="P:negative regulation of programmed cell death"/>
    <property type="evidence" value="ECO:0007669"/>
    <property type="project" value="TreeGrafter"/>
</dbReference>
<feature type="region of interest" description="Disordered" evidence="5">
    <location>
        <begin position="181"/>
        <end position="208"/>
    </location>
</feature>
<feature type="domain" description="VASt" evidence="7">
    <location>
        <begin position="284"/>
        <end position="457"/>
    </location>
</feature>
<comment type="subcellular location">
    <subcellularLocation>
        <location evidence="1">Membrane</location>
        <topology evidence="1">Single-pass membrane protein</topology>
    </subcellularLocation>
</comment>
<evidence type="ECO:0000259" key="7">
    <source>
        <dbReference type="PROSITE" id="PS51778"/>
    </source>
</evidence>
<dbReference type="Pfam" id="PF16016">
    <property type="entry name" value="VASt"/>
    <property type="match status" value="1"/>
</dbReference>
<organism evidence="8 9">
    <name type="scientific">Acer negundo</name>
    <name type="common">Box elder</name>
    <dbReference type="NCBI Taxonomy" id="4023"/>
    <lineage>
        <taxon>Eukaryota</taxon>
        <taxon>Viridiplantae</taxon>
        <taxon>Streptophyta</taxon>
        <taxon>Embryophyta</taxon>
        <taxon>Tracheophyta</taxon>
        <taxon>Spermatophyta</taxon>
        <taxon>Magnoliopsida</taxon>
        <taxon>eudicotyledons</taxon>
        <taxon>Gunneridae</taxon>
        <taxon>Pentapetalae</taxon>
        <taxon>rosids</taxon>
        <taxon>malvids</taxon>
        <taxon>Sapindales</taxon>
        <taxon>Sapindaceae</taxon>
        <taxon>Hippocastanoideae</taxon>
        <taxon>Acereae</taxon>
        <taxon>Acer</taxon>
    </lineage>
</organism>
<dbReference type="GO" id="GO:0016020">
    <property type="term" value="C:membrane"/>
    <property type="evidence" value="ECO:0007669"/>
    <property type="project" value="UniProtKB-SubCell"/>
</dbReference>
<dbReference type="PANTHER" id="PTHR47666">
    <property type="entry name" value="PROTEIN VASCULAR ASSOCIATED DEATH 1, CHLOROPLASTIC"/>
    <property type="match status" value="1"/>
</dbReference>
<reference evidence="8" key="1">
    <citation type="journal article" date="2022" name="Plant J.">
        <title>Strategies of tolerance reflected in two North American maple genomes.</title>
        <authorList>
            <person name="McEvoy S.L."/>
            <person name="Sezen U.U."/>
            <person name="Trouern-Trend A."/>
            <person name="McMahon S.M."/>
            <person name="Schaberg P.G."/>
            <person name="Yang J."/>
            <person name="Wegrzyn J.L."/>
            <person name="Swenson N.G."/>
        </authorList>
    </citation>
    <scope>NUCLEOTIDE SEQUENCE</scope>
    <source>
        <strain evidence="8">91603</strain>
    </source>
</reference>
<dbReference type="AlphaFoldDB" id="A0AAD5NTV8"/>
<dbReference type="InterPro" id="IPR031968">
    <property type="entry name" value="VASt"/>
</dbReference>
<accession>A0AAD5NTV8</accession>
<dbReference type="Gene3D" id="2.30.29.30">
    <property type="entry name" value="Pleckstrin-homology domain (PH domain)/Phosphotyrosine-binding domain (PTB)"/>
    <property type="match status" value="1"/>
</dbReference>
<gene>
    <name evidence="8" type="ORF">LWI28_002943</name>
</gene>
<dbReference type="CDD" id="cd13220">
    <property type="entry name" value="PH-GRAM_GRAMDC"/>
    <property type="match status" value="1"/>
</dbReference>